<feature type="compositionally biased region" description="Low complexity" evidence="1">
    <location>
        <begin position="155"/>
        <end position="175"/>
    </location>
</feature>
<feature type="region of interest" description="Disordered" evidence="1">
    <location>
        <begin position="131"/>
        <end position="184"/>
    </location>
</feature>
<organism evidence="2 3">
    <name type="scientific">Stigmatella erecta</name>
    <dbReference type="NCBI Taxonomy" id="83460"/>
    <lineage>
        <taxon>Bacteria</taxon>
        <taxon>Pseudomonadati</taxon>
        <taxon>Myxococcota</taxon>
        <taxon>Myxococcia</taxon>
        <taxon>Myxococcales</taxon>
        <taxon>Cystobacterineae</taxon>
        <taxon>Archangiaceae</taxon>
        <taxon>Stigmatella</taxon>
    </lineage>
</organism>
<feature type="region of interest" description="Disordered" evidence="1">
    <location>
        <begin position="1"/>
        <end position="107"/>
    </location>
</feature>
<accession>A0A1I0LA88</accession>
<proteinExistence type="predicted"/>
<dbReference type="RefSeq" id="WP_093525651.1">
    <property type="nucleotide sequence ID" value="NZ_FOIJ01000023.1"/>
</dbReference>
<evidence type="ECO:0000256" key="1">
    <source>
        <dbReference type="SAM" id="MobiDB-lite"/>
    </source>
</evidence>
<protein>
    <submittedName>
        <fullName evidence="2">Uncharacterized protein</fullName>
    </submittedName>
</protein>
<feature type="compositionally biased region" description="Low complexity" evidence="1">
    <location>
        <begin position="1"/>
        <end position="42"/>
    </location>
</feature>
<sequence length="316" mass="32305">MNAVAVEQVQTVEAAPQALNLTPAEQAVPAAADAPAQEQPAEPVRRLAPAREDGGRRIAPPREAPAAPRAEEAPEEPAGEPQAKAAPSPRALRTFTEKWKGAKSPEDRRKALAFALEKNVITQADLEALQGKEPAAPRAAPAAGAAPAAPPGQPPAAGAAPATQPTQAPAPGAAPAAPPEVPKIHGQPVPAVMLAAEKIKAVTDRLAAKGAELGWNPVKGEPMRLFEDYEGGTHAFEVTGNVTKRLVELGAVELAALQGGGGNQSTLGRRLELGMLALTVGGPAATLLASRASGALVGKVSAVARALASQVRRWRR</sequence>
<name>A0A1I0LA88_9BACT</name>
<dbReference type="EMBL" id="FOIJ01000023">
    <property type="protein sequence ID" value="SEU36926.1"/>
    <property type="molecule type" value="Genomic_DNA"/>
</dbReference>
<dbReference type="Proteomes" id="UP000199181">
    <property type="component" value="Unassembled WGS sequence"/>
</dbReference>
<evidence type="ECO:0000313" key="3">
    <source>
        <dbReference type="Proteomes" id="UP000199181"/>
    </source>
</evidence>
<gene>
    <name evidence="2" type="ORF">SAMN05443639_12314</name>
</gene>
<dbReference type="AlphaFoldDB" id="A0A1I0LA88"/>
<feature type="compositionally biased region" description="Basic and acidic residues" evidence="1">
    <location>
        <begin position="95"/>
        <end position="107"/>
    </location>
</feature>
<evidence type="ECO:0000313" key="2">
    <source>
        <dbReference type="EMBL" id="SEU36926.1"/>
    </source>
</evidence>
<keyword evidence="3" id="KW-1185">Reference proteome</keyword>
<reference evidence="3" key="1">
    <citation type="submission" date="2016-10" db="EMBL/GenBank/DDBJ databases">
        <authorList>
            <person name="Varghese N."/>
            <person name="Submissions S."/>
        </authorList>
    </citation>
    <scope>NUCLEOTIDE SEQUENCE [LARGE SCALE GENOMIC DNA]</scope>
    <source>
        <strain evidence="3">DSM 16858</strain>
    </source>
</reference>
<feature type="compositionally biased region" description="Basic and acidic residues" evidence="1">
    <location>
        <begin position="43"/>
        <end position="56"/>
    </location>
</feature>
<feature type="compositionally biased region" description="Low complexity" evidence="1">
    <location>
        <begin position="134"/>
        <end position="147"/>
    </location>
</feature>